<dbReference type="KEGG" id="ahm:TL08_12685"/>
<evidence type="ECO:0000259" key="1">
    <source>
        <dbReference type="Pfam" id="PF19054"/>
    </source>
</evidence>
<dbReference type="Pfam" id="PF19054">
    <property type="entry name" value="DUF5753"/>
    <property type="match status" value="1"/>
</dbReference>
<name>A0AAC9HQY2_9PSEU</name>
<evidence type="ECO:0000313" key="3">
    <source>
        <dbReference type="Proteomes" id="UP000095210"/>
    </source>
</evidence>
<reference evidence="3" key="1">
    <citation type="submission" date="2016-03" db="EMBL/GenBank/DDBJ databases">
        <title>Complete genome sequence of the type strain Actinoalloteichus hymeniacidonis DSM 45092.</title>
        <authorList>
            <person name="Schaffert L."/>
            <person name="Albersmeier A."/>
            <person name="Winkler A."/>
            <person name="Kalinowski J."/>
            <person name="Zotchev S."/>
            <person name="Ruckert C."/>
        </authorList>
    </citation>
    <scope>NUCLEOTIDE SEQUENCE [LARGE SCALE GENOMIC DNA]</scope>
    <source>
        <strain evidence="3">HPA177(T) (DSM 45092(T))</strain>
    </source>
</reference>
<protein>
    <recommendedName>
        <fullName evidence="1">DUF5753 domain-containing protein</fullName>
    </recommendedName>
</protein>
<evidence type="ECO:0000313" key="2">
    <source>
        <dbReference type="EMBL" id="AOS63351.1"/>
    </source>
</evidence>
<keyword evidence="3" id="KW-1185">Reference proteome</keyword>
<proteinExistence type="predicted"/>
<dbReference type="EMBL" id="CP014859">
    <property type="protein sequence ID" value="AOS63351.1"/>
    <property type="molecule type" value="Genomic_DNA"/>
</dbReference>
<feature type="domain" description="DUF5753" evidence="1">
    <location>
        <begin position="1"/>
        <end position="90"/>
    </location>
</feature>
<accession>A0AAC9HQY2</accession>
<dbReference type="InterPro" id="IPR043917">
    <property type="entry name" value="DUF5753"/>
</dbReference>
<dbReference type="Proteomes" id="UP000095210">
    <property type="component" value="Chromosome"/>
</dbReference>
<sequence length="98" mass="11193">MKAQSAHLLEMAELSYATMQILPFSAGAHPAMISSFKMLRFPEELKMNAVYVENERGAVFQERRGDLQRFMEIFEQLTELALSPIETKELVVSLTKNL</sequence>
<gene>
    <name evidence="2" type="ORF">TL08_12685</name>
</gene>
<organism evidence="2 3">
    <name type="scientific">Actinoalloteichus hymeniacidonis</name>
    <dbReference type="NCBI Taxonomy" id="340345"/>
    <lineage>
        <taxon>Bacteria</taxon>
        <taxon>Bacillati</taxon>
        <taxon>Actinomycetota</taxon>
        <taxon>Actinomycetes</taxon>
        <taxon>Pseudonocardiales</taxon>
        <taxon>Pseudonocardiaceae</taxon>
        <taxon>Actinoalloteichus</taxon>
    </lineage>
</organism>
<dbReference type="AlphaFoldDB" id="A0AAC9HQY2"/>